<accession>A0ABY4T7Q6</accession>
<dbReference type="Gene3D" id="3.20.20.70">
    <property type="entry name" value="Aldolase class I"/>
    <property type="match status" value="1"/>
</dbReference>
<dbReference type="InterPro" id="IPR007197">
    <property type="entry name" value="rSAM"/>
</dbReference>
<evidence type="ECO:0000256" key="2">
    <source>
        <dbReference type="ARBA" id="ARBA00022691"/>
    </source>
</evidence>
<dbReference type="PANTHER" id="PTHR11228:SF7">
    <property type="entry name" value="PQQA PEPTIDE CYCLASE"/>
    <property type="match status" value="1"/>
</dbReference>
<keyword evidence="4" id="KW-0408">Iron</keyword>
<evidence type="ECO:0000256" key="3">
    <source>
        <dbReference type="ARBA" id="ARBA00022723"/>
    </source>
</evidence>
<proteinExistence type="predicted"/>
<keyword evidence="8" id="KW-1185">Reference proteome</keyword>
<dbReference type="InterPro" id="IPR013785">
    <property type="entry name" value="Aldolase_TIM"/>
</dbReference>
<comment type="cofactor">
    <cofactor evidence="1">
        <name>[4Fe-4S] cluster</name>
        <dbReference type="ChEBI" id="CHEBI:49883"/>
    </cofactor>
</comment>
<dbReference type="Pfam" id="PF04055">
    <property type="entry name" value="Radical_SAM"/>
    <property type="match status" value="1"/>
</dbReference>
<evidence type="ECO:0000313" key="8">
    <source>
        <dbReference type="Proteomes" id="UP001056681"/>
    </source>
</evidence>
<feature type="domain" description="Radical SAM core" evidence="6">
    <location>
        <begin position="42"/>
        <end position="140"/>
    </location>
</feature>
<dbReference type="InterPro" id="IPR058240">
    <property type="entry name" value="rSAM_sf"/>
</dbReference>
<dbReference type="SFLD" id="SFLDS00029">
    <property type="entry name" value="Radical_SAM"/>
    <property type="match status" value="1"/>
</dbReference>
<dbReference type="Proteomes" id="UP001056681">
    <property type="component" value="Chromosome"/>
</dbReference>
<name>A0ABY4T7Q6_9GAMM</name>
<evidence type="ECO:0000256" key="5">
    <source>
        <dbReference type="ARBA" id="ARBA00023014"/>
    </source>
</evidence>
<reference evidence="7" key="1">
    <citation type="submission" date="2020-10" db="EMBL/GenBank/DDBJ databases">
        <title>Whole-genome sequence of Luteibacter sp. EIF3.</title>
        <authorList>
            <person name="Friedrich I."/>
            <person name="Hertel R."/>
            <person name="Daniel R."/>
        </authorList>
    </citation>
    <scope>NUCLEOTIDE SEQUENCE</scope>
    <source>
        <strain evidence="7">EIF3</strain>
    </source>
</reference>
<dbReference type="EMBL" id="CP063231">
    <property type="protein sequence ID" value="URL60147.1"/>
    <property type="molecule type" value="Genomic_DNA"/>
</dbReference>
<dbReference type="CDD" id="cd01335">
    <property type="entry name" value="Radical_SAM"/>
    <property type="match status" value="1"/>
</dbReference>
<keyword evidence="2" id="KW-0949">S-adenosyl-L-methionine</keyword>
<evidence type="ECO:0000256" key="1">
    <source>
        <dbReference type="ARBA" id="ARBA00001966"/>
    </source>
</evidence>
<organism evidence="7 8">
    <name type="scientific">Luteibacter flocculans</name>
    <dbReference type="NCBI Taxonomy" id="2780091"/>
    <lineage>
        <taxon>Bacteria</taxon>
        <taxon>Pseudomonadati</taxon>
        <taxon>Pseudomonadota</taxon>
        <taxon>Gammaproteobacteria</taxon>
        <taxon>Lysobacterales</taxon>
        <taxon>Rhodanobacteraceae</taxon>
        <taxon>Luteibacter</taxon>
    </lineage>
</organism>
<protein>
    <submittedName>
        <fullName evidence="7">Radical SAM protein</fullName>
    </submittedName>
</protein>
<evidence type="ECO:0000259" key="6">
    <source>
        <dbReference type="Pfam" id="PF04055"/>
    </source>
</evidence>
<dbReference type="SUPFAM" id="SSF102114">
    <property type="entry name" value="Radical SAM enzymes"/>
    <property type="match status" value="1"/>
</dbReference>
<dbReference type="PANTHER" id="PTHR11228">
    <property type="entry name" value="RADICAL SAM DOMAIN PROTEIN"/>
    <property type="match status" value="1"/>
</dbReference>
<sequence length="287" mass="32516">MCRRRVVSTVEREHVFPPLMERHYPIVDGRIQTRSLEAHIVDHCNLTCVECCSLSPLLPPWTADPASLFEDLVRAARVVKPRVFKLVGGEPTLHPDLVAILRGVRATGIAPKISVTTNGLLLGRLPDAFWEEVDALTISLYPKPRLGAALVTHIEAQATRFNVALNWKTQTQFVRMTRDPVSHDVAETQAVYHDCWLRERCHLIRDGIFYTCTRPPHMQTLHRGANDFTHDGIPLHDGDSLVDELHAYLMRETALQACFHCRGGSASMEPHRMMRHAEVQAEKARFE</sequence>
<evidence type="ECO:0000256" key="4">
    <source>
        <dbReference type="ARBA" id="ARBA00023004"/>
    </source>
</evidence>
<evidence type="ECO:0000313" key="7">
    <source>
        <dbReference type="EMBL" id="URL60147.1"/>
    </source>
</evidence>
<gene>
    <name evidence="7" type="ORF">IM816_08755</name>
</gene>
<dbReference type="InterPro" id="IPR050377">
    <property type="entry name" value="Radical_SAM_PqqE_MftC-like"/>
</dbReference>
<keyword evidence="5" id="KW-0411">Iron-sulfur</keyword>
<keyword evidence="3" id="KW-0479">Metal-binding</keyword>